<evidence type="ECO:0000313" key="4">
    <source>
        <dbReference type="Proteomes" id="UP000829196"/>
    </source>
</evidence>
<evidence type="ECO:0008006" key="5">
    <source>
        <dbReference type="Google" id="ProtNLM"/>
    </source>
</evidence>
<protein>
    <recommendedName>
        <fullName evidence="5">GAG-pre-integrase domain-containing protein</fullName>
    </recommendedName>
</protein>
<sequence length="495" mass="54336">MANTASSSFHTEATSGVLFPAQSVSPSLKFVISNLKFLVPNPLTPDNYPLWSNQIIKILKANGFALFLDPKPTTVTATATLANDNTDSNQESHQWSVIDQNLAAALCSTISPAVLPYVIQLNSTHEIWSTLQTRFQSSNRSKVIQLKNELHNVSMKNLSMSQYLTEIKKIVDQIASAGSTVDSEDVMIYILNGLPPSYQPFAASIRTMQTSLTLDNLYALLISEEIHLQAAATKFPTSVDTQTALYASNYRGRRGRSRPSQEKIQTTRSVPSSGVICQICKKKGHSAEACWHRLNPNYIPSQPSNKNSQALLANTDTNNSTDWYLDSGASTHMTNSTDNLATSNVYTGTDKVTLGDGRSVPIAHSGTGLLPTPSRKLFLSQLLHTPISHNLLSISNLVKDNNISIIFDSSGFIFKDLTTNRILLRGPCKDGLYRIAKPVHQTQHTGLSVARTSSSQWHNRLGHPSHRILQHISKNNPDLHISSTSISCNPCNQCK</sequence>
<reference evidence="3" key="1">
    <citation type="journal article" date="2022" name="Front. Genet.">
        <title>Chromosome-Scale Assembly of the Dendrobium nobile Genome Provides Insights Into the Molecular Mechanism of the Biosynthesis of the Medicinal Active Ingredient of Dendrobium.</title>
        <authorList>
            <person name="Xu Q."/>
            <person name="Niu S.-C."/>
            <person name="Li K.-L."/>
            <person name="Zheng P.-J."/>
            <person name="Zhang X.-J."/>
            <person name="Jia Y."/>
            <person name="Liu Y."/>
            <person name="Niu Y.-X."/>
            <person name="Yu L.-H."/>
            <person name="Chen D.-F."/>
            <person name="Zhang G.-Q."/>
        </authorList>
    </citation>
    <scope>NUCLEOTIDE SEQUENCE</scope>
    <source>
        <tissue evidence="3">Leaf</tissue>
    </source>
</reference>
<dbReference type="Pfam" id="PF14223">
    <property type="entry name" value="Retrotran_gag_2"/>
    <property type="match status" value="1"/>
</dbReference>
<comment type="caution">
    <text evidence="3">The sequence shown here is derived from an EMBL/GenBank/DDBJ whole genome shotgun (WGS) entry which is preliminary data.</text>
</comment>
<proteinExistence type="predicted"/>
<evidence type="ECO:0000313" key="3">
    <source>
        <dbReference type="EMBL" id="KAI0507673.1"/>
    </source>
</evidence>
<dbReference type="InterPro" id="IPR054722">
    <property type="entry name" value="PolX-like_BBD"/>
</dbReference>
<feature type="domain" description="GAG-pre-integrase" evidence="1">
    <location>
        <begin position="431"/>
        <end position="495"/>
    </location>
</feature>
<dbReference type="OrthoDB" id="693186at2759"/>
<feature type="domain" description="Retrovirus-related Pol polyprotein from transposon TNT 1-94-like beta-barrel" evidence="2">
    <location>
        <begin position="323"/>
        <end position="400"/>
    </location>
</feature>
<accession>A0A8T3B8A9</accession>
<dbReference type="Pfam" id="PF13976">
    <property type="entry name" value="gag_pre-integrs"/>
    <property type="match status" value="1"/>
</dbReference>
<dbReference type="Proteomes" id="UP000829196">
    <property type="component" value="Unassembled WGS sequence"/>
</dbReference>
<evidence type="ECO:0000259" key="1">
    <source>
        <dbReference type="Pfam" id="PF13976"/>
    </source>
</evidence>
<gene>
    <name evidence="3" type="ORF">KFK09_013800</name>
</gene>
<dbReference type="InterPro" id="IPR025724">
    <property type="entry name" value="GAG-pre-integrase_dom"/>
</dbReference>
<dbReference type="Pfam" id="PF22936">
    <property type="entry name" value="Pol_BBD"/>
    <property type="match status" value="1"/>
</dbReference>
<dbReference type="AlphaFoldDB" id="A0A8T3B8A9"/>
<evidence type="ECO:0000259" key="2">
    <source>
        <dbReference type="Pfam" id="PF22936"/>
    </source>
</evidence>
<organism evidence="3 4">
    <name type="scientific">Dendrobium nobile</name>
    <name type="common">Orchid</name>
    <dbReference type="NCBI Taxonomy" id="94219"/>
    <lineage>
        <taxon>Eukaryota</taxon>
        <taxon>Viridiplantae</taxon>
        <taxon>Streptophyta</taxon>
        <taxon>Embryophyta</taxon>
        <taxon>Tracheophyta</taxon>
        <taxon>Spermatophyta</taxon>
        <taxon>Magnoliopsida</taxon>
        <taxon>Liliopsida</taxon>
        <taxon>Asparagales</taxon>
        <taxon>Orchidaceae</taxon>
        <taxon>Epidendroideae</taxon>
        <taxon>Malaxideae</taxon>
        <taxon>Dendrobiinae</taxon>
        <taxon>Dendrobium</taxon>
    </lineage>
</organism>
<dbReference type="PANTHER" id="PTHR47481">
    <property type="match status" value="1"/>
</dbReference>
<dbReference type="EMBL" id="JAGYWB010000010">
    <property type="protein sequence ID" value="KAI0507673.1"/>
    <property type="molecule type" value="Genomic_DNA"/>
</dbReference>
<keyword evidence="4" id="KW-1185">Reference proteome</keyword>
<dbReference type="PANTHER" id="PTHR47481:SF28">
    <property type="entry name" value="RETROTRANSPOSON COPIA-LIKE N-TERMINAL DOMAIN-CONTAINING PROTEIN"/>
    <property type="match status" value="1"/>
</dbReference>
<name>A0A8T3B8A9_DENNO</name>